<comment type="caution">
    <text evidence="2">The sequence shown here is derived from an EMBL/GenBank/DDBJ whole genome shotgun (WGS) entry which is preliminary data.</text>
</comment>
<proteinExistence type="predicted"/>
<dbReference type="EMBL" id="ASGP02000001">
    <property type="protein sequence ID" value="KAH9527957.1"/>
    <property type="molecule type" value="Genomic_DNA"/>
</dbReference>
<feature type="compositionally biased region" description="Basic and acidic residues" evidence="1">
    <location>
        <begin position="71"/>
        <end position="84"/>
    </location>
</feature>
<reference evidence="2" key="1">
    <citation type="submission" date="2013-05" db="EMBL/GenBank/DDBJ databases">
        <authorList>
            <person name="Yim A.K.Y."/>
            <person name="Chan T.F."/>
            <person name="Ji K.M."/>
            <person name="Liu X.Y."/>
            <person name="Zhou J.W."/>
            <person name="Li R.Q."/>
            <person name="Yang K.Y."/>
            <person name="Li J."/>
            <person name="Li M."/>
            <person name="Law P.T.W."/>
            <person name="Wu Y.L."/>
            <person name="Cai Z.L."/>
            <person name="Qin H."/>
            <person name="Bao Y."/>
            <person name="Leung R.K.K."/>
            <person name="Ng P.K.S."/>
            <person name="Zou J."/>
            <person name="Zhong X.J."/>
            <person name="Ran P.X."/>
            <person name="Zhong N.S."/>
            <person name="Liu Z.G."/>
            <person name="Tsui S.K.W."/>
        </authorList>
    </citation>
    <scope>NUCLEOTIDE SEQUENCE</scope>
    <source>
        <strain evidence="2">Derf</strain>
        <tissue evidence="2">Whole organism</tissue>
    </source>
</reference>
<evidence type="ECO:0000313" key="3">
    <source>
        <dbReference type="Proteomes" id="UP000790347"/>
    </source>
</evidence>
<name>A0A922IBY1_DERFA</name>
<evidence type="ECO:0000313" key="2">
    <source>
        <dbReference type="EMBL" id="KAH9527957.1"/>
    </source>
</evidence>
<gene>
    <name evidence="2" type="ORF">DERF_001939</name>
</gene>
<dbReference type="Proteomes" id="UP000790347">
    <property type="component" value="Unassembled WGS sequence"/>
</dbReference>
<reference evidence="2" key="2">
    <citation type="journal article" date="2022" name="Res Sq">
        <title>Comparative Genomics Reveals Insights into the Divergent Evolution of Astigmatic Mites and Household Pest Adaptations.</title>
        <authorList>
            <person name="Xiong Q."/>
            <person name="Wan A.T.-Y."/>
            <person name="Liu X.-Y."/>
            <person name="Fung C.S.-H."/>
            <person name="Xiao X."/>
            <person name="Malainual N."/>
            <person name="Hou J."/>
            <person name="Wang L."/>
            <person name="Wang M."/>
            <person name="Yang K."/>
            <person name="Cui Y."/>
            <person name="Leung E."/>
            <person name="Nong W."/>
            <person name="Shin S.-K."/>
            <person name="Au S."/>
            <person name="Jeong K.Y."/>
            <person name="Chew F.T."/>
            <person name="Hui J."/>
            <person name="Leung T.F."/>
            <person name="Tungtrongchitr A."/>
            <person name="Zhong N."/>
            <person name="Liu Z."/>
            <person name="Tsui S."/>
        </authorList>
    </citation>
    <scope>NUCLEOTIDE SEQUENCE</scope>
    <source>
        <strain evidence="2">Derf</strain>
        <tissue evidence="2">Whole organism</tissue>
    </source>
</reference>
<accession>A0A922IBY1</accession>
<feature type="region of interest" description="Disordered" evidence="1">
    <location>
        <begin position="56"/>
        <end position="84"/>
    </location>
</feature>
<organism evidence="2 3">
    <name type="scientific">Dermatophagoides farinae</name>
    <name type="common">American house dust mite</name>
    <dbReference type="NCBI Taxonomy" id="6954"/>
    <lineage>
        <taxon>Eukaryota</taxon>
        <taxon>Metazoa</taxon>
        <taxon>Ecdysozoa</taxon>
        <taxon>Arthropoda</taxon>
        <taxon>Chelicerata</taxon>
        <taxon>Arachnida</taxon>
        <taxon>Acari</taxon>
        <taxon>Acariformes</taxon>
        <taxon>Sarcoptiformes</taxon>
        <taxon>Astigmata</taxon>
        <taxon>Psoroptidia</taxon>
        <taxon>Analgoidea</taxon>
        <taxon>Pyroglyphidae</taxon>
        <taxon>Dermatophagoidinae</taxon>
        <taxon>Dermatophagoides</taxon>
    </lineage>
</organism>
<evidence type="ECO:0000256" key="1">
    <source>
        <dbReference type="SAM" id="MobiDB-lite"/>
    </source>
</evidence>
<protein>
    <submittedName>
        <fullName evidence="2">Uncharacterized protein</fullName>
    </submittedName>
</protein>
<sequence length="84" mass="9998">MKKDKRLCAIRSSIEQHLHINADIHHQYSNNLCIISVDTNLNQVLTRYRCNREDIKPKKKPNMTKRRNHHYNQETKCGKQTELG</sequence>
<feature type="compositionally biased region" description="Basic residues" evidence="1">
    <location>
        <begin position="57"/>
        <end position="70"/>
    </location>
</feature>
<keyword evidence="3" id="KW-1185">Reference proteome</keyword>
<dbReference type="AlphaFoldDB" id="A0A922IBY1"/>